<comment type="similarity">
    <text evidence="3">In the N-terminal section; belongs to the glycosyltransferase 51 family.</text>
</comment>
<evidence type="ECO:0000256" key="9">
    <source>
        <dbReference type="ARBA" id="ARBA00023268"/>
    </source>
</evidence>
<keyword evidence="4" id="KW-0121">Carboxypeptidase</keyword>
<proteinExistence type="inferred from homology"/>
<evidence type="ECO:0000256" key="14">
    <source>
        <dbReference type="SAM" id="Phobius"/>
    </source>
</evidence>
<dbReference type="InterPro" id="IPR036950">
    <property type="entry name" value="PBP_transglycosylase"/>
</dbReference>
<feature type="transmembrane region" description="Helical" evidence="14">
    <location>
        <begin position="64"/>
        <end position="86"/>
    </location>
</feature>
<dbReference type="EC" id="2.4.99.28" evidence="10"/>
<dbReference type="InterPro" id="IPR001460">
    <property type="entry name" value="PCN-bd_Tpept"/>
</dbReference>
<protein>
    <recommendedName>
        <fullName evidence="10">peptidoglycan glycosyltransferase</fullName>
        <ecNumber evidence="10">2.4.99.28</ecNumber>
    </recommendedName>
</protein>
<evidence type="ECO:0000256" key="6">
    <source>
        <dbReference type="ARBA" id="ARBA00022676"/>
    </source>
</evidence>
<evidence type="ECO:0000259" key="15">
    <source>
        <dbReference type="Pfam" id="PF00905"/>
    </source>
</evidence>
<feature type="region of interest" description="Disordered" evidence="13">
    <location>
        <begin position="750"/>
        <end position="793"/>
    </location>
</feature>
<feature type="domain" description="Glycosyl transferase family 51" evidence="16">
    <location>
        <begin position="110"/>
        <end position="293"/>
    </location>
</feature>
<keyword evidence="9" id="KW-0511">Multifunctional enzyme</keyword>
<feature type="region of interest" description="Disordered" evidence="13">
    <location>
        <begin position="1"/>
        <end position="31"/>
    </location>
</feature>
<dbReference type="SUPFAM" id="SSF56601">
    <property type="entry name" value="beta-lactamase/transpeptidase-like"/>
    <property type="match status" value="1"/>
</dbReference>
<keyword evidence="7" id="KW-0808">Transferase</keyword>
<dbReference type="EMBL" id="JAPDDT010000003">
    <property type="protein sequence ID" value="MCW1923052.1"/>
    <property type="molecule type" value="Genomic_DNA"/>
</dbReference>
<dbReference type="PANTHER" id="PTHR32282">
    <property type="entry name" value="BINDING PROTEIN TRANSPEPTIDASE, PUTATIVE-RELATED"/>
    <property type="match status" value="1"/>
</dbReference>
<comment type="pathway">
    <text evidence="1">Cell wall biogenesis; peptidoglycan biosynthesis.</text>
</comment>
<dbReference type="InterPro" id="IPR050396">
    <property type="entry name" value="Glycosyltr_51/Transpeptidase"/>
</dbReference>
<evidence type="ECO:0000256" key="1">
    <source>
        <dbReference type="ARBA" id="ARBA00004752"/>
    </source>
</evidence>
<organism evidence="17 18">
    <name type="scientific">Luteolibacter arcticus</name>
    <dbReference type="NCBI Taxonomy" id="1581411"/>
    <lineage>
        <taxon>Bacteria</taxon>
        <taxon>Pseudomonadati</taxon>
        <taxon>Verrucomicrobiota</taxon>
        <taxon>Verrucomicrobiia</taxon>
        <taxon>Verrucomicrobiales</taxon>
        <taxon>Verrucomicrobiaceae</taxon>
        <taxon>Luteolibacter</taxon>
    </lineage>
</organism>
<evidence type="ECO:0000256" key="12">
    <source>
        <dbReference type="SAM" id="Coils"/>
    </source>
</evidence>
<gene>
    <name evidence="17" type="ORF">OKA05_10850</name>
</gene>
<dbReference type="PANTHER" id="PTHR32282:SF33">
    <property type="entry name" value="PEPTIDOGLYCAN GLYCOSYLTRANSFERASE"/>
    <property type="match status" value="1"/>
</dbReference>
<sequence>MPKSSPKDPGSPTGKISDKRSSNRNKPETPKKSVGLGTVILFWPFLLFHGIIKPLPGFLRLPLRILGDPAIAGLYAGLVMGIFYFVRAQPFDMTKVAEMPERTVVFDRTGQELGRIHGEKRDVIRVEDVSQDFIFAILAREDKRFYKHGGVDWVGVGRAVVENVKRGGRAQGASTLTMQLARNSFPLKSKWLDFSDKIQELDRKLLETAVSYRIESTYTKEEILQHYVNRIFWGHQIRGIEEASRTYFEKHAKDLTLSESALLAGIVRGPNAFSPFVDAEKAIRERNTVLDRMSSDELKFVTKEQAEEAKKEPISIRPEWRRIFHDSYAMDSIRRELERILEEENIELGGLQITTTIDHRIQKKAEEALEAKLREIERKPGYAHQTRAAWNELPDGKPRPEYLQGSVVAIENLTGAVLAIVGGRDADESKFNRALQGRRQIGSVFKPFVYLAGFDTGIRPSTLISDGPISRGEIRGAGNWRPQNSDGKFGGDLPASTGLIRSRNTMSVRVGNRAGVDKVADVALSVGFEMPMPKLPTSYLGAWEATTYEVASAYTVFPNSGVRYAPRLIKEIRDRTGNVVWPEKGDSPYISYEAVNAGSAWSVSNILREVTTRGTAASIKGLGFNKPCGGKTGTTNDYKDAWFAGYTSSITCAVWVGLDTPKKTIDKGYGSTLALPVWVEVMKTADKLGYKAEGLKSQLSFVECRLCRSSGKRATAGCEAAQEAYTDNVPKDIVPAENDLCPDHPAKALAVGEEETESETPPKALPLDESSPIPEEMEPEVLRAIPVDEGEVQ</sequence>
<evidence type="ECO:0000313" key="18">
    <source>
        <dbReference type="Proteomes" id="UP001320876"/>
    </source>
</evidence>
<comment type="caution">
    <text evidence="17">The sequence shown here is derived from an EMBL/GenBank/DDBJ whole genome shotgun (WGS) entry which is preliminary data.</text>
</comment>
<dbReference type="InterPro" id="IPR012338">
    <property type="entry name" value="Beta-lactam/transpept-like"/>
</dbReference>
<keyword evidence="6" id="KW-0328">Glycosyltransferase</keyword>
<name>A0ABT3GHF4_9BACT</name>
<evidence type="ECO:0000256" key="4">
    <source>
        <dbReference type="ARBA" id="ARBA00022645"/>
    </source>
</evidence>
<keyword evidence="12" id="KW-0175">Coiled coil</keyword>
<reference evidence="17 18" key="1">
    <citation type="submission" date="2022-10" db="EMBL/GenBank/DDBJ databases">
        <title>Luteolibacter arcticus strain CCTCC AB 2014275, whole genome shotgun sequencing project.</title>
        <authorList>
            <person name="Zhao G."/>
            <person name="Shen L."/>
        </authorList>
    </citation>
    <scope>NUCLEOTIDE SEQUENCE [LARGE SCALE GENOMIC DNA]</scope>
    <source>
        <strain evidence="17 18">CCTCC AB 2014275</strain>
    </source>
</reference>
<keyword evidence="8" id="KW-0378">Hydrolase</keyword>
<keyword evidence="14" id="KW-0472">Membrane</keyword>
<comment type="catalytic activity">
    <reaction evidence="11">
        <text>[GlcNAc-(1-&gt;4)-Mur2Ac(oyl-L-Ala-gamma-D-Glu-L-Lys-D-Ala-D-Ala)](n)-di-trans,octa-cis-undecaprenyl diphosphate + beta-D-GlcNAc-(1-&gt;4)-Mur2Ac(oyl-L-Ala-gamma-D-Glu-L-Lys-D-Ala-D-Ala)-di-trans,octa-cis-undecaprenyl diphosphate = [GlcNAc-(1-&gt;4)-Mur2Ac(oyl-L-Ala-gamma-D-Glu-L-Lys-D-Ala-D-Ala)](n+1)-di-trans,octa-cis-undecaprenyl diphosphate + di-trans,octa-cis-undecaprenyl diphosphate + H(+)</text>
        <dbReference type="Rhea" id="RHEA:23708"/>
        <dbReference type="Rhea" id="RHEA-COMP:9602"/>
        <dbReference type="Rhea" id="RHEA-COMP:9603"/>
        <dbReference type="ChEBI" id="CHEBI:15378"/>
        <dbReference type="ChEBI" id="CHEBI:58405"/>
        <dbReference type="ChEBI" id="CHEBI:60033"/>
        <dbReference type="ChEBI" id="CHEBI:78435"/>
        <dbReference type="EC" id="2.4.99.28"/>
    </reaction>
</comment>
<feature type="domain" description="Penicillin-binding protein transpeptidase" evidence="15">
    <location>
        <begin position="405"/>
        <end position="682"/>
    </location>
</feature>
<feature type="transmembrane region" description="Helical" evidence="14">
    <location>
        <begin position="34"/>
        <end position="52"/>
    </location>
</feature>
<comment type="similarity">
    <text evidence="2">In the C-terminal section; belongs to the transpeptidase family.</text>
</comment>
<keyword evidence="18" id="KW-1185">Reference proteome</keyword>
<keyword evidence="5" id="KW-0645">Protease</keyword>
<dbReference type="Gene3D" id="1.10.3810.10">
    <property type="entry name" value="Biosynthetic peptidoglycan transglycosylase-like"/>
    <property type="match status" value="1"/>
</dbReference>
<dbReference type="RefSeq" id="WP_264487157.1">
    <property type="nucleotide sequence ID" value="NZ_JAPDDT010000003.1"/>
</dbReference>
<dbReference type="Pfam" id="PF00905">
    <property type="entry name" value="Transpeptidase"/>
    <property type="match status" value="1"/>
</dbReference>
<accession>A0ABT3GHF4</accession>
<dbReference type="Gene3D" id="3.40.710.10">
    <property type="entry name" value="DD-peptidase/beta-lactamase superfamily"/>
    <property type="match status" value="1"/>
</dbReference>
<keyword evidence="14" id="KW-0812">Transmembrane</keyword>
<evidence type="ECO:0000256" key="2">
    <source>
        <dbReference type="ARBA" id="ARBA00007090"/>
    </source>
</evidence>
<evidence type="ECO:0000259" key="16">
    <source>
        <dbReference type="Pfam" id="PF00912"/>
    </source>
</evidence>
<evidence type="ECO:0000256" key="7">
    <source>
        <dbReference type="ARBA" id="ARBA00022679"/>
    </source>
</evidence>
<evidence type="ECO:0000256" key="3">
    <source>
        <dbReference type="ARBA" id="ARBA00007739"/>
    </source>
</evidence>
<feature type="compositionally biased region" description="Basic and acidic residues" evidence="13">
    <location>
        <begin position="16"/>
        <end position="31"/>
    </location>
</feature>
<evidence type="ECO:0000256" key="5">
    <source>
        <dbReference type="ARBA" id="ARBA00022670"/>
    </source>
</evidence>
<feature type="coiled-coil region" evidence="12">
    <location>
        <begin position="334"/>
        <end position="379"/>
    </location>
</feature>
<dbReference type="InterPro" id="IPR001264">
    <property type="entry name" value="Glyco_trans_51"/>
</dbReference>
<evidence type="ECO:0000256" key="10">
    <source>
        <dbReference type="ARBA" id="ARBA00044770"/>
    </source>
</evidence>
<dbReference type="Pfam" id="PF00912">
    <property type="entry name" value="Transgly"/>
    <property type="match status" value="1"/>
</dbReference>
<evidence type="ECO:0000256" key="11">
    <source>
        <dbReference type="ARBA" id="ARBA00049902"/>
    </source>
</evidence>
<evidence type="ECO:0000313" key="17">
    <source>
        <dbReference type="EMBL" id="MCW1923052.1"/>
    </source>
</evidence>
<dbReference type="SUPFAM" id="SSF53955">
    <property type="entry name" value="Lysozyme-like"/>
    <property type="match status" value="1"/>
</dbReference>
<evidence type="ECO:0000256" key="8">
    <source>
        <dbReference type="ARBA" id="ARBA00022801"/>
    </source>
</evidence>
<dbReference type="Proteomes" id="UP001320876">
    <property type="component" value="Unassembled WGS sequence"/>
</dbReference>
<keyword evidence="14" id="KW-1133">Transmembrane helix</keyword>
<evidence type="ECO:0000256" key="13">
    <source>
        <dbReference type="SAM" id="MobiDB-lite"/>
    </source>
</evidence>
<dbReference type="InterPro" id="IPR023346">
    <property type="entry name" value="Lysozyme-like_dom_sf"/>
</dbReference>